<accession>A0AAJ5JM30</accession>
<dbReference type="EMBL" id="CP038865">
    <property type="protein sequence ID" value="QCA28736.1"/>
    <property type="molecule type" value="Genomic_DNA"/>
</dbReference>
<evidence type="ECO:0000313" key="4">
    <source>
        <dbReference type="Proteomes" id="UP000297725"/>
    </source>
</evidence>
<dbReference type="RefSeq" id="WP_135254659.1">
    <property type="nucleotide sequence ID" value="NZ_CP038865.1"/>
</dbReference>
<evidence type="ECO:0000313" key="3">
    <source>
        <dbReference type="Proteomes" id="UP000296883"/>
    </source>
</evidence>
<sequence>MNPKVEFSDSEKLKYFDEICEKYYQKNFGLTSKTEIDLLMFKFFYQNKIKKKAEGFFNADSDYLLSKELGITQTRVRNLKIKKELLYPEENKDWKKDFLDLIAFAQYDEQTKKMILNISDPNLQIEIENHIEQRGLYIEKQLNSKLLIIRVEYFIELVISLDSTVSQDELIETITTQIDELKSLDKKMMQQGFGKVVIERGVNVINLLSALATISQTVGPILSKLI</sequence>
<dbReference type="AlphaFoldDB" id="A0AAJ5JM30"/>
<reference evidence="2 4" key="1">
    <citation type="submission" date="2019-03" db="EMBL/GenBank/DDBJ databases">
        <title>Vagococcus sp. was isolated fron gut of Carduelis flavirostris.</title>
        <authorList>
            <person name="Ge Y."/>
        </authorList>
    </citation>
    <scope>NUCLEOTIDE SEQUENCE [LARGE SCALE GENOMIC DNA]</scope>
    <source>
        <strain evidence="2 4">CF-210</strain>
    </source>
</reference>
<protein>
    <submittedName>
        <fullName evidence="2">Uncharacterized protein</fullName>
    </submittedName>
</protein>
<evidence type="ECO:0000313" key="1">
    <source>
        <dbReference type="EMBL" id="QCA28736.1"/>
    </source>
</evidence>
<name>A0AAJ5JM30_9ENTE</name>
<dbReference type="Proteomes" id="UP000297725">
    <property type="component" value="Unassembled WGS sequence"/>
</dbReference>
<reference evidence="1 3" key="2">
    <citation type="journal article" date="2020" name="Int. J. Syst. Evol. Microbiol.">
        <title>Vagococcus xieshaowenii sp. nov., isolated from snow finch (Montifringilla taczanowskii) cloacal content.</title>
        <authorList>
            <person name="Ge Y."/>
            <person name="Yang J."/>
            <person name="Lai X.H."/>
            <person name="Zhang G."/>
            <person name="Jin D."/>
            <person name="Lu S."/>
            <person name="Wang B."/>
            <person name="Huang Y."/>
            <person name="Huang Y."/>
            <person name="Ren Z."/>
            <person name="Zhang X."/>
            <person name="Xu J."/>
        </authorList>
    </citation>
    <scope>NUCLEOTIDE SEQUENCE [LARGE SCALE GENOMIC DNA]</scope>
    <source>
        <strain evidence="3">personal::cf-49</strain>
        <strain evidence="1">Personal::cf-49</strain>
    </source>
</reference>
<organism evidence="2 4">
    <name type="scientific">Vagococcus xieshaowenii</name>
    <dbReference type="NCBI Taxonomy" id="2562451"/>
    <lineage>
        <taxon>Bacteria</taxon>
        <taxon>Bacillati</taxon>
        <taxon>Bacillota</taxon>
        <taxon>Bacilli</taxon>
        <taxon>Lactobacillales</taxon>
        <taxon>Enterococcaceae</taxon>
        <taxon>Vagococcus</taxon>
    </lineage>
</organism>
<dbReference type="EMBL" id="SRHU01000024">
    <property type="protein sequence ID" value="TFZ40456.1"/>
    <property type="molecule type" value="Genomic_DNA"/>
</dbReference>
<gene>
    <name evidence="2" type="ORF">E4031_06595</name>
    <name evidence="1" type="ORF">E4Z98_05180</name>
</gene>
<dbReference type="Proteomes" id="UP000296883">
    <property type="component" value="Chromosome"/>
</dbReference>
<keyword evidence="3" id="KW-1185">Reference proteome</keyword>
<proteinExistence type="predicted"/>
<evidence type="ECO:0000313" key="2">
    <source>
        <dbReference type="EMBL" id="TFZ40456.1"/>
    </source>
</evidence>